<sequence length="163" mass="18159">MDIVVYSNSDSKISFKQARSARGTPTRVDEKPENIKMEESVTKATAGESNRVSNDKISLPSKETCVQKKNVSGEKKQSKLAKVSKKGDPPCAQNTSSCMASLNEEETKGKDETDTDLLKGTSESKKNLNKEDSRSNTKRSKDSNSGMETKDVYTKRRSMRQRR</sequence>
<feature type="compositionally biased region" description="Basic and acidic residues" evidence="1">
    <location>
        <begin position="27"/>
        <end position="41"/>
    </location>
</feature>
<dbReference type="Proteomes" id="UP000762676">
    <property type="component" value="Unassembled WGS sequence"/>
</dbReference>
<gene>
    <name evidence="2" type="ORF">ElyMa_003409200</name>
</gene>
<name>A0AAV4JP80_9GAST</name>
<keyword evidence="3" id="KW-1185">Reference proteome</keyword>
<feature type="region of interest" description="Disordered" evidence="1">
    <location>
        <begin position="16"/>
        <end position="163"/>
    </location>
</feature>
<organism evidence="2 3">
    <name type="scientific">Elysia marginata</name>
    <dbReference type="NCBI Taxonomy" id="1093978"/>
    <lineage>
        <taxon>Eukaryota</taxon>
        <taxon>Metazoa</taxon>
        <taxon>Spiralia</taxon>
        <taxon>Lophotrochozoa</taxon>
        <taxon>Mollusca</taxon>
        <taxon>Gastropoda</taxon>
        <taxon>Heterobranchia</taxon>
        <taxon>Euthyneura</taxon>
        <taxon>Panpulmonata</taxon>
        <taxon>Sacoglossa</taxon>
        <taxon>Placobranchoidea</taxon>
        <taxon>Plakobranchidae</taxon>
        <taxon>Elysia</taxon>
    </lineage>
</organism>
<evidence type="ECO:0000313" key="2">
    <source>
        <dbReference type="EMBL" id="GFS24195.1"/>
    </source>
</evidence>
<dbReference type="EMBL" id="BMAT01007016">
    <property type="protein sequence ID" value="GFS24195.1"/>
    <property type="molecule type" value="Genomic_DNA"/>
</dbReference>
<proteinExistence type="predicted"/>
<accession>A0AAV4JP80</accession>
<comment type="caution">
    <text evidence="2">The sequence shown here is derived from an EMBL/GenBank/DDBJ whole genome shotgun (WGS) entry which is preliminary data.</text>
</comment>
<evidence type="ECO:0000313" key="3">
    <source>
        <dbReference type="Proteomes" id="UP000762676"/>
    </source>
</evidence>
<reference evidence="2 3" key="1">
    <citation type="journal article" date="2021" name="Elife">
        <title>Chloroplast acquisition without the gene transfer in kleptoplastic sea slugs, Plakobranchus ocellatus.</title>
        <authorList>
            <person name="Maeda T."/>
            <person name="Takahashi S."/>
            <person name="Yoshida T."/>
            <person name="Shimamura S."/>
            <person name="Takaki Y."/>
            <person name="Nagai Y."/>
            <person name="Toyoda A."/>
            <person name="Suzuki Y."/>
            <person name="Arimoto A."/>
            <person name="Ishii H."/>
            <person name="Satoh N."/>
            <person name="Nishiyama T."/>
            <person name="Hasebe M."/>
            <person name="Maruyama T."/>
            <person name="Minagawa J."/>
            <person name="Obokata J."/>
            <person name="Shigenobu S."/>
        </authorList>
    </citation>
    <scope>NUCLEOTIDE SEQUENCE [LARGE SCALE GENOMIC DNA]</scope>
</reference>
<protein>
    <recommendedName>
        <fullName evidence="4">Shugoshin C-terminal domain-containing protein</fullName>
    </recommendedName>
</protein>
<evidence type="ECO:0008006" key="4">
    <source>
        <dbReference type="Google" id="ProtNLM"/>
    </source>
</evidence>
<feature type="compositionally biased region" description="Polar residues" evidence="1">
    <location>
        <begin position="47"/>
        <end position="56"/>
    </location>
</feature>
<feature type="compositionally biased region" description="Basic and acidic residues" evidence="1">
    <location>
        <begin position="122"/>
        <end position="154"/>
    </location>
</feature>
<dbReference type="AlphaFoldDB" id="A0AAV4JP80"/>
<evidence type="ECO:0000256" key="1">
    <source>
        <dbReference type="SAM" id="MobiDB-lite"/>
    </source>
</evidence>